<evidence type="ECO:0008006" key="3">
    <source>
        <dbReference type="Google" id="ProtNLM"/>
    </source>
</evidence>
<name>A0A4Z0ATR6_9PSED</name>
<evidence type="ECO:0000313" key="1">
    <source>
        <dbReference type="EMBL" id="TFY90085.1"/>
    </source>
</evidence>
<sequence>MTASNARFEQQLIDRYGPLLTKKQLAELLHRSEKGLDYTIAHPAESEFAASLHAMKLRLGRLIYFRAADVANLLAGGE</sequence>
<organism evidence="1 2">
    <name type="scientific">Pseudomonas kairouanensis</name>
    <dbReference type="NCBI Taxonomy" id="2293832"/>
    <lineage>
        <taxon>Bacteria</taxon>
        <taxon>Pseudomonadati</taxon>
        <taxon>Pseudomonadota</taxon>
        <taxon>Gammaproteobacteria</taxon>
        <taxon>Pseudomonadales</taxon>
        <taxon>Pseudomonadaceae</taxon>
        <taxon>Pseudomonas</taxon>
    </lineage>
</organism>
<comment type="caution">
    <text evidence="1">The sequence shown here is derived from an EMBL/GenBank/DDBJ whole genome shotgun (WGS) entry which is preliminary data.</text>
</comment>
<dbReference type="RefSeq" id="WP_054071027.1">
    <property type="nucleotide sequence ID" value="NZ_QUZU01000009.1"/>
</dbReference>
<evidence type="ECO:0000313" key="2">
    <source>
        <dbReference type="Proteomes" id="UP000297391"/>
    </source>
</evidence>
<dbReference type="Proteomes" id="UP000297391">
    <property type="component" value="Unassembled WGS sequence"/>
</dbReference>
<dbReference type="EMBL" id="QUZU01000009">
    <property type="protein sequence ID" value="TFY90085.1"/>
    <property type="molecule type" value="Genomic_DNA"/>
</dbReference>
<dbReference type="AlphaFoldDB" id="A0A4Z0ATR6"/>
<keyword evidence="2" id="KW-1185">Reference proteome</keyword>
<dbReference type="OrthoDB" id="8910937at2"/>
<gene>
    <name evidence="1" type="ORF">DYL59_10095</name>
</gene>
<reference evidence="1 2" key="1">
    <citation type="journal article" date="2019" name="Syst. Appl. Microbiol.">
        <title>New species of pathogenic Pseudomonas isolated from citrus in Tunisia: Proposal of Pseudomonas kairouanensis sp. nov. and Pseudomonas nabeulensis sp. nov.</title>
        <authorList>
            <person name="Oueslati M."/>
            <person name="Mulet M."/>
            <person name="Gomila M."/>
            <person name="Berge O."/>
            <person name="Hajlaoui M.R."/>
            <person name="Lalucat J."/>
            <person name="Sadfi-Zouaoui N."/>
            <person name="Garcia-Valdes E."/>
        </authorList>
    </citation>
    <scope>NUCLEOTIDE SEQUENCE [LARGE SCALE GENOMIC DNA]</scope>
    <source>
        <strain evidence="1 2">KC12</strain>
    </source>
</reference>
<accession>A0A4Z0ATR6</accession>
<protein>
    <recommendedName>
        <fullName evidence="3">DNA-binding protein</fullName>
    </recommendedName>
</protein>
<proteinExistence type="predicted"/>